<name>A0A2Z5PN71_METMI</name>
<accession>A0A2Z5PN71</accession>
<evidence type="ECO:0000313" key="2">
    <source>
        <dbReference type="EMBL" id="BAP63796.1"/>
    </source>
</evidence>
<evidence type="ECO:0000313" key="3">
    <source>
        <dbReference type="Proteomes" id="UP000263689"/>
    </source>
</evidence>
<feature type="domain" description="YutG/PgpA" evidence="1">
    <location>
        <begin position="102"/>
        <end position="167"/>
    </location>
</feature>
<gene>
    <name evidence="2" type="ORF">MMOS7_17100</name>
</gene>
<proteinExistence type="predicted"/>
<dbReference type="KEGG" id="mmao:MMOS7_17100"/>
<dbReference type="Proteomes" id="UP000263689">
    <property type="component" value="Chromosome"/>
</dbReference>
<dbReference type="Gene3D" id="1.10.3760.10">
    <property type="entry name" value="PgpA-like"/>
    <property type="match status" value="1"/>
</dbReference>
<dbReference type="InterPro" id="IPR036681">
    <property type="entry name" value="PgpA-like_sf"/>
</dbReference>
<reference evidence="2 3" key="1">
    <citation type="submission" date="2009-06" db="EMBL/GenBank/DDBJ databases">
        <title>Molecular Evidence for Microbiologically Influenced Corrosion from genome of Methanogen.</title>
        <authorList>
            <person name="Ito N."/>
            <person name="Tsurumaru H."/>
            <person name="Shimizu A."/>
            <person name="Harada T."/>
            <person name="Hosoyama A."/>
            <person name="Horikawa H."/>
            <person name="Wakai S."/>
            <person name="Sasaki K."/>
            <person name="Nishijima K."/>
            <person name="Ataku H."/>
            <person name="Yamazaki J."/>
            <person name="Mise M."/>
            <person name="Yamazaki S."/>
            <person name="Tanikawa S."/>
            <person name="Harayama S."/>
            <person name="Fujita N."/>
        </authorList>
    </citation>
    <scope>NUCLEOTIDE SEQUENCE [LARGE SCALE GENOMIC DNA]</scope>
    <source>
        <strain evidence="3">OS7 ( NBRC 103642)</strain>
    </source>
</reference>
<dbReference type="Pfam" id="PF04608">
    <property type="entry name" value="PgpA"/>
    <property type="match status" value="1"/>
</dbReference>
<dbReference type="GO" id="GO:0006629">
    <property type="term" value="P:lipid metabolic process"/>
    <property type="evidence" value="ECO:0007669"/>
    <property type="project" value="InterPro"/>
</dbReference>
<dbReference type="AlphaFoldDB" id="A0A2Z5PN71"/>
<dbReference type="CDD" id="cd06971">
    <property type="entry name" value="PgpA"/>
    <property type="match status" value="1"/>
</dbReference>
<dbReference type="InterPro" id="IPR007686">
    <property type="entry name" value="YutG/PgpA"/>
</dbReference>
<dbReference type="SUPFAM" id="SSF101307">
    <property type="entry name" value="YutG-like"/>
    <property type="match status" value="1"/>
</dbReference>
<dbReference type="EMBL" id="AP011528">
    <property type="protein sequence ID" value="BAP63796.1"/>
    <property type="molecule type" value="Genomic_DNA"/>
</dbReference>
<dbReference type="GO" id="GO:0008962">
    <property type="term" value="F:phosphatidylglycerophosphatase activity"/>
    <property type="evidence" value="ECO:0007669"/>
    <property type="project" value="InterPro"/>
</dbReference>
<organism evidence="2 3">
    <name type="scientific">Methanococcus maripaludis OS7</name>
    <dbReference type="NCBI Taxonomy" id="637915"/>
    <lineage>
        <taxon>Archaea</taxon>
        <taxon>Methanobacteriati</taxon>
        <taxon>Methanobacteriota</taxon>
        <taxon>Methanomada group</taxon>
        <taxon>Methanococci</taxon>
        <taxon>Methanococcales</taxon>
        <taxon>Methanococcaceae</taxon>
        <taxon>Methanococcus</taxon>
    </lineage>
</organism>
<sequence length="169" mass="18846">MVPGRDIVTESLKNKYNSSDKNMLESDVVKLLSILGVNFDNMLKCGMYMCICDESDKQKIETKFLEIMEKQIKNPNVSTLLIAAITMDERGRNGGLPFDYDSDPTYVYADEVIGMAIANEIAGTKATFNFKWYDAKKPGVIGKLDKEGYMFLDDAVAGFVAGCMSKVFE</sequence>
<evidence type="ECO:0000259" key="1">
    <source>
        <dbReference type="Pfam" id="PF04608"/>
    </source>
</evidence>
<protein>
    <recommendedName>
        <fullName evidence="1">YutG/PgpA domain-containing protein</fullName>
    </recommendedName>
</protein>